<comment type="caution">
    <text evidence="3">The sequence shown here is derived from an EMBL/GenBank/DDBJ whole genome shotgun (WGS) entry which is preliminary data.</text>
</comment>
<dbReference type="InterPro" id="IPR027417">
    <property type="entry name" value="P-loop_NTPase"/>
</dbReference>
<sequence>MLSIASVGSSGAASSYYTKDNYYTADASQETSLWAGEGAEKAGLSGQVEIEAFKAILDGKMPDGTLIGTGGRDGNRAVGFDMTFSAPKTLSMLAYVGGDERLLAANLKAAQTAIAWAERNLAETRMKGADGKMQAVKTGNLVAALFQHDTNRNLDPQAHVHAVIANATRGPDGKWRALRNGKIWQNYATIASIYNAQLRTEVESLGYKIEPVAKHGQFEIVGISREAVMAFSTRRAEINEAVSKLDIQNDTTRDAATLKTRARKATVENRAELRAEWAERAAGLGLDLPAQVAAAREVAREGKDVWQRAVGAARSGAERAALVVEFIKERIGGGDKDLLMPDKLWSMTPTAIGAAKSDASAIRSLSEREAAFDAVQLTKTALDLGLPITVAEVEKRIAVLERMGQLVRGLHGDKGRLTTPGAISTERAILEFVSAGRGRGDRVIDRPEAAGERLQAAAIAGAMGKKGFALNPGQEAAGRLLLAGTDRIVAVQGVAGAGKSSALGAVATVAREEGRNVIGLGLQNTLVRMLETETGIPSMTVARFLGTHGRLLSDKTSPQRLEMAKAMFKGSVLVVDEASMISNDQVYKLTALAERLEVGRLAFVGDKRQLGAIDAGKPFEVLQAANTATAEMNINLRARSAALISAAAAANDYRPADAFKALKEMTTEVPNGGAALAARRWTALPADERDRTVLLASGRQVRADINSEVQAGLLAKGELGGNAADLTVLDKVTTTREEERFTQTYAKGQRVDFQRGVPSQNIPPGAANVVGIDKAAGQVTLIDSKGQMHKFYPQRLSTNRHENTVRISRPKPLRIHEGDRIRWTETDRDRGLINADRARVLKIDAAGITVETSTKMQVTLPAGDPMLQRLDLGYALNAHMAQGLTADRGIAVFDSRETKLTNEKLFLVNITRVRDSLELIVDNGERVERGVMRNAGEKTSALETTGEVTIDRGARPPGRQGPINPTPSQGPSPGPAPQPAVNEPAVEPAKDGKTSVWPARPEPVEQTRLPLPERQLDIGL</sequence>
<name>A0A841L7Q6_9SPHN</name>
<dbReference type="AlphaFoldDB" id="A0A841L7Q6"/>
<dbReference type="Pfam" id="PF13604">
    <property type="entry name" value="AAA_30"/>
    <property type="match status" value="1"/>
</dbReference>
<dbReference type="SUPFAM" id="SSF52540">
    <property type="entry name" value="P-loop containing nucleoside triphosphate hydrolases"/>
    <property type="match status" value="2"/>
</dbReference>
<evidence type="ECO:0000313" key="4">
    <source>
        <dbReference type="Proteomes" id="UP000538147"/>
    </source>
</evidence>
<feature type="compositionally biased region" description="Pro residues" evidence="1">
    <location>
        <begin position="964"/>
        <end position="978"/>
    </location>
</feature>
<dbReference type="InterPro" id="IPR014059">
    <property type="entry name" value="TraI/TrwC_relax"/>
</dbReference>
<evidence type="ECO:0000256" key="1">
    <source>
        <dbReference type="SAM" id="MobiDB-lite"/>
    </source>
</evidence>
<dbReference type="EMBL" id="JACIIV010000021">
    <property type="protein sequence ID" value="MBB6228604.1"/>
    <property type="molecule type" value="Genomic_DNA"/>
</dbReference>
<dbReference type="Gene3D" id="3.40.50.300">
    <property type="entry name" value="P-loop containing nucleotide triphosphate hydrolases"/>
    <property type="match status" value="2"/>
</dbReference>
<organism evidence="3 4">
    <name type="scientific">Polymorphobacter multimanifer</name>
    <dbReference type="NCBI Taxonomy" id="1070431"/>
    <lineage>
        <taxon>Bacteria</taxon>
        <taxon>Pseudomonadati</taxon>
        <taxon>Pseudomonadota</taxon>
        <taxon>Alphaproteobacteria</taxon>
        <taxon>Sphingomonadales</taxon>
        <taxon>Sphingosinicellaceae</taxon>
        <taxon>Polymorphobacter</taxon>
    </lineage>
</organism>
<dbReference type="InterPro" id="IPR014862">
    <property type="entry name" value="TrwC"/>
</dbReference>
<evidence type="ECO:0000259" key="2">
    <source>
        <dbReference type="Pfam" id="PF08751"/>
    </source>
</evidence>
<dbReference type="Gene3D" id="2.30.30.940">
    <property type="match status" value="1"/>
</dbReference>
<dbReference type="NCBIfam" id="NF041492">
    <property type="entry name" value="MobF"/>
    <property type="match status" value="1"/>
</dbReference>
<dbReference type="Pfam" id="PF08751">
    <property type="entry name" value="TrwC"/>
    <property type="match status" value="1"/>
</dbReference>
<dbReference type="Proteomes" id="UP000538147">
    <property type="component" value="Unassembled WGS sequence"/>
</dbReference>
<dbReference type="RefSeq" id="WP_184201248.1">
    <property type="nucleotide sequence ID" value="NZ_BMOX01000004.1"/>
</dbReference>
<gene>
    <name evidence="3" type="ORF">FHS79_002794</name>
</gene>
<keyword evidence="4" id="KW-1185">Reference proteome</keyword>
<dbReference type="NCBIfam" id="TIGR02686">
    <property type="entry name" value="relax_trwC"/>
    <property type="match status" value="1"/>
</dbReference>
<feature type="region of interest" description="Disordered" evidence="1">
    <location>
        <begin position="933"/>
        <end position="1020"/>
    </location>
</feature>
<evidence type="ECO:0000313" key="3">
    <source>
        <dbReference type="EMBL" id="MBB6228604.1"/>
    </source>
</evidence>
<reference evidence="3 4" key="1">
    <citation type="submission" date="2020-08" db="EMBL/GenBank/DDBJ databases">
        <title>Genomic Encyclopedia of Type Strains, Phase IV (KMG-IV): sequencing the most valuable type-strain genomes for metagenomic binning, comparative biology and taxonomic classification.</title>
        <authorList>
            <person name="Goeker M."/>
        </authorList>
    </citation>
    <scope>NUCLEOTIDE SEQUENCE [LARGE SCALE GENOMIC DNA]</scope>
    <source>
        <strain evidence="3 4">DSM 102189</strain>
    </source>
</reference>
<accession>A0A841L7Q6</accession>
<protein>
    <submittedName>
        <fullName evidence="3">Conjugative relaxase-like TrwC/TraI family protein</fullName>
    </submittedName>
</protein>
<proteinExistence type="predicted"/>
<feature type="domain" description="TrwC relaxase" evidence="2">
    <location>
        <begin position="11"/>
        <end position="282"/>
    </location>
</feature>
<dbReference type="SUPFAM" id="SSF55464">
    <property type="entry name" value="Origin of replication-binding domain, RBD-like"/>
    <property type="match status" value="1"/>
</dbReference>